<keyword evidence="4" id="KW-1185">Reference proteome</keyword>
<comment type="caution">
    <text evidence="3">The sequence shown here is derived from an EMBL/GenBank/DDBJ whole genome shotgun (WGS) entry which is preliminary data.</text>
</comment>
<feature type="chain" id="PRO_5035466064" evidence="2">
    <location>
        <begin position="21"/>
        <end position="117"/>
    </location>
</feature>
<sequence length="117" mass="12020">MRSFQQVVFFLFALLACAFAQESEAYDSTVYITSTVYRVNTVTKPGSAPSSVANLTSTIPASHATYAPASSIKANGTIYPTGSAARPSSPQFTGAASALAINAYVAALAAGVGYLVL</sequence>
<keyword evidence="2" id="KW-0732">Signal</keyword>
<proteinExistence type="predicted"/>
<dbReference type="PROSITE" id="PS51257">
    <property type="entry name" value="PROKAR_LIPOPROTEIN"/>
    <property type="match status" value="1"/>
</dbReference>
<feature type="signal peptide" evidence="2">
    <location>
        <begin position="1"/>
        <end position="20"/>
    </location>
</feature>
<accession>A0A8K0QUP1</accession>
<dbReference type="Proteomes" id="UP000813461">
    <property type="component" value="Unassembled WGS sequence"/>
</dbReference>
<feature type="transmembrane region" description="Helical" evidence="1">
    <location>
        <begin position="95"/>
        <end position="116"/>
    </location>
</feature>
<evidence type="ECO:0000313" key="4">
    <source>
        <dbReference type="Proteomes" id="UP000813461"/>
    </source>
</evidence>
<name>A0A8K0QUP1_9PLEO</name>
<organism evidence="3 4">
    <name type="scientific">Paraphoma chrysanthemicola</name>
    <dbReference type="NCBI Taxonomy" id="798071"/>
    <lineage>
        <taxon>Eukaryota</taxon>
        <taxon>Fungi</taxon>
        <taxon>Dikarya</taxon>
        <taxon>Ascomycota</taxon>
        <taxon>Pezizomycotina</taxon>
        <taxon>Dothideomycetes</taxon>
        <taxon>Pleosporomycetidae</taxon>
        <taxon>Pleosporales</taxon>
        <taxon>Pleosporineae</taxon>
        <taxon>Phaeosphaeriaceae</taxon>
        <taxon>Paraphoma</taxon>
    </lineage>
</organism>
<dbReference type="EMBL" id="JAGMVJ010000028">
    <property type="protein sequence ID" value="KAH7070121.1"/>
    <property type="molecule type" value="Genomic_DNA"/>
</dbReference>
<keyword evidence="1" id="KW-0472">Membrane</keyword>
<evidence type="ECO:0000313" key="3">
    <source>
        <dbReference type="EMBL" id="KAH7070121.1"/>
    </source>
</evidence>
<dbReference type="OrthoDB" id="3787314at2759"/>
<dbReference type="AlphaFoldDB" id="A0A8K0QUP1"/>
<keyword evidence="1" id="KW-0812">Transmembrane</keyword>
<protein>
    <submittedName>
        <fullName evidence="3">Uncharacterized protein</fullName>
    </submittedName>
</protein>
<evidence type="ECO:0000256" key="1">
    <source>
        <dbReference type="SAM" id="Phobius"/>
    </source>
</evidence>
<gene>
    <name evidence="3" type="ORF">FB567DRAFT_554909</name>
</gene>
<evidence type="ECO:0000256" key="2">
    <source>
        <dbReference type="SAM" id="SignalP"/>
    </source>
</evidence>
<reference evidence="3" key="1">
    <citation type="journal article" date="2021" name="Nat. Commun.">
        <title>Genetic determinants of endophytism in the Arabidopsis root mycobiome.</title>
        <authorList>
            <person name="Mesny F."/>
            <person name="Miyauchi S."/>
            <person name="Thiergart T."/>
            <person name="Pickel B."/>
            <person name="Atanasova L."/>
            <person name="Karlsson M."/>
            <person name="Huettel B."/>
            <person name="Barry K.W."/>
            <person name="Haridas S."/>
            <person name="Chen C."/>
            <person name="Bauer D."/>
            <person name="Andreopoulos W."/>
            <person name="Pangilinan J."/>
            <person name="LaButti K."/>
            <person name="Riley R."/>
            <person name="Lipzen A."/>
            <person name="Clum A."/>
            <person name="Drula E."/>
            <person name="Henrissat B."/>
            <person name="Kohler A."/>
            <person name="Grigoriev I.V."/>
            <person name="Martin F.M."/>
            <person name="Hacquard S."/>
        </authorList>
    </citation>
    <scope>NUCLEOTIDE SEQUENCE</scope>
    <source>
        <strain evidence="3">MPI-SDFR-AT-0120</strain>
    </source>
</reference>
<keyword evidence="1" id="KW-1133">Transmembrane helix</keyword>